<dbReference type="PROSITE" id="PS50263">
    <property type="entry name" value="CN_HYDROLASE"/>
    <property type="match status" value="1"/>
</dbReference>
<feature type="domain" description="CN hydrolase" evidence="1">
    <location>
        <begin position="1"/>
        <end position="37"/>
    </location>
</feature>
<gene>
    <name evidence="2" type="ORF">NG895_07365</name>
</gene>
<evidence type="ECO:0000313" key="3">
    <source>
        <dbReference type="Proteomes" id="UP001155241"/>
    </source>
</evidence>
<proteinExistence type="predicted"/>
<keyword evidence="3" id="KW-1185">Reference proteome</keyword>
<dbReference type="Proteomes" id="UP001155241">
    <property type="component" value="Unassembled WGS sequence"/>
</dbReference>
<comment type="caution">
    <text evidence="2">The sequence shown here is derived from an EMBL/GenBank/DDBJ whole genome shotgun (WGS) entry which is preliminary data.</text>
</comment>
<dbReference type="EMBL" id="JAMXLR010000026">
    <property type="protein sequence ID" value="MCO6043722.1"/>
    <property type="molecule type" value="Genomic_DNA"/>
</dbReference>
<accession>A0A9X2JFW8</accession>
<protein>
    <recommendedName>
        <fullName evidence="1">CN hydrolase domain-containing protein</fullName>
    </recommendedName>
</protein>
<evidence type="ECO:0000313" key="2">
    <source>
        <dbReference type="EMBL" id="MCO6043722.1"/>
    </source>
</evidence>
<dbReference type="SUPFAM" id="SSF56317">
    <property type="entry name" value="Carbon-nitrogen hydrolase"/>
    <property type="match status" value="1"/>
</dbReference>
<sequence length="78" mass="8801">MDTALPFWGGSRINGPHGKTIAIGEQQEELIVADLDCSKVRQARFQLPTIRDSNFDLIHCDNERLNHRIGVPRGMRST</sequence>
<reference evidence="2" key="1">
    <citation type="submission" date="2022-06" db="EMBL/GenBank/DDBJ databases">
        <title>Aeoliella straminimaris, a novel planctomycete from sediments.</title>
        <authorList>
            <person name="Vitorino I.R."/>
            <person name="Lage O.M."/>
        </authorList>
    </citation>
    <scope>NUCLEOTIDE SEQUENCE</scope>
    <source>
        <strain evidence="2">ICT_H6.2</strain>
    </source>
</reference>
<organism evidence="2 3">
    <name type="scientific">Aeoliella straminimaris</name>
    <dbReference type="NCBI Taxonomy" id="2954799"/>
    <lineage>
        <taxon>Bacteria</taxon>
        <taxon>Pseudomonadati</taxon>
        <taxon>Planctomycetota</taxon>
        <taxon>Planctomycetia</taxon>
        <taxon>Pirellulales</taxon>
        <taxon>Lacipirellulaceae</taxon>
        <taxon>Aeoliella</taxon>
    </lineage>
</organism>
<dbReference type="AlphaFoldDB" id="A0A9X2JFW8"/>
<dbReference type="InterPro" id="IPR003010">
    <property type="entry name" value="C-N_Hydrolase"/>
</dbReference>
<dbReference type="InterPro" id="IPR036526">
    <property type="entry name" value="C-N_Hydrolase_sf"/>
</dbReference>
<name>A0A9X2JFW8_9BACT</name>
<evidence type="ECO:0000259" key="1">
    <source>
        <dbReference type="PROSITE" id="PS50263"/>
    </source>
</evidence>
<dbReference type="Gene3D" id="3.60.110.10">
    <property type="entry name" value="Carbon-nitrogen hydrolase"/>
    <property type="match status" value="1"/>
</dbReference>